<protein>
    <submittedName>
        <fullName evidence="2">DUF1016 family protein</fullName>
    </submittedName>
</protein>
<evidence type="ECO:0000313" key="2">
    <source>
        <dbReference type="EMBL" id="HDR51730.1"/>
    </source>
</evidence>
<dbReference type="Proteomes" id="UP000886047">
    <property type="component" value="Unassembled WGS sequence"/>
</dbReference>
<dbReference type="PANTHER" id="PTHR30547">
    <property type="entry name" value="UNCHARACTERIZED PROTEIN YHCG-RELATED"/>
    <property type="match status" value="1"/>
</dbReference>
<dbReference type="InterPro" id="IPR053148">
    <property type="entry name" value="PD-DEXK-like_domain"/>
</dbReference>
<dbReference type="InterPro" id="IPR041527">
    <property type="entry name" value="YhcG_N"/>
</dbReference>
<reference evidence="2" key="1">
    <citation type="journal article" date="2020" name="mSystems">
        <title>Genome- and Community-Level Interaction Insights into Carbon Utilization and Element Cycling Functions of Hydrothermarchaeota in Hydrothermal Sediment.</title>
        <authorList>
            <person name="Zhou Z."/>
            <person name="Liu Y."/>
            <person name="Xu W."/>
            <person name="Pan J."/>
            <person name="Luo Z.H."/>
            <person name="Li M."/>
        </authorList>
    </citation>
    <scope>NUCLEOTIDE SEQUENCE [LARGE SCALE GENOMIC DNA]</scope>
    <source>
        <strain evidence="2">SpSt-1217</strain>
    </source>
</reference>
<dbReference type="Pfam" id="PF17761">
    <property type="entry name" value="DUF1016_N"/>
    <property type="match status" value="1"/>
</dbReference>
<evidence type="ECO:0000259" key="1">
    <source>
        <dbReference type="Pfam" id="PF17761"/>
    </source>
</evidence>
<organism evidence="2">
    <name type="scientific">Mariniphaga anaerophila</name>
    <dbReference type="NCBI Taxonomy" id="1484053"/>
    <lineage>
        <taxon>Bacteria</taxon>
        <taxon>Pseudomonadati</taxon>
        <taxon>Bacteroidota</taxon>
        <taxon>Bacteroidia</taxon>
        <taxon>Marinilabiliales</taxon>
        <taxon>Prolixibacteraceae</taxon>
        <taxon>Mariniphaga</taxon>
    </lineage>
</organism>
<gene>
    <name evidence="2" type="ORF">ENN90_08975</name>
</gene>
<dbReference type="EMBL" id="DSDK01000485">
    <property type="protein sequence ID" value="HDR51730.1"/>
    <property type="molecule type" value="Genomic_DNA"/>
</dbReference>
<dbReference type="AlphaFoldDB" id="A0A831LUY3"/>
<feature type="domain" description="YhcG N-terminal" evidence="1">
    <location>
        <begin position="11"/>
        <end position="90"/>
    </location>
</feature>
<proteinExistence type="predicted"/>
<name>A0A831LUY3_9BACT</name>
<comment type="caution">
    <text evidence="2">The sequence shown here is derived from an EMBL/GenBank/DDBJ whole genome shotgun (WGS) entry which is preliminary data.</text>
</comment>
<sequence>MDNFYKLVSTIQQLHQQLQQSAVNAVNQMLTIRNWLIGYYIVEFEQNGKDRAEYGKSLLKSIAGNLTHIKGLDERSLRRFRLFYLYYPQIADTIRGSANPVFEQIEIRGSLTPILPHTEKVGSATPQLLKLPDTKILQQHIEKELKEM</sequence>
<accession>A0A831LUY3</accession>
<dbReference type="PANTHER" id="PTHR30547:SF5">
    <property type="entry name" value="NUCLEASE YHCG-RELATED"/>
    <property type="match status" value="1"/>
</dbReference>